<feature type="signal peptide" evidence="4">
    <location>
        <begin position="1"/>
        <end position="21"/>
    </location>
</feature>
<dbReference type="PANTHER" id="PTHR43280:SF2">
    <property type="entry name" value="HTH-TYPE TRANSCRIPTIONAL REGULATOR EXSA"/>
    <property type="match status" value="1"/>
</dbReference>
<dbReference type="GO" id="GO:0003700">
    <property type="term" value="F:DNA-binding transcription factor activity"/>
    <property type="evidence" value="ECO:0007669"/>
    <property type="project" value="InterPro"/>
</dbReference>
<protein>
    <submittedName>
        <fullName evidence="6">AraC family transcriptional regulator</fullName>
    </submittedName>
</protein>
<proteinExistence type="predicted"/>
<dbReference type="RefSeq" id="WP_143372770.1">
    <property type="nucleotide sequence ID" value="NZ_VJVZ01000004.1"/>
</dbReference>
<dbReference type="SMART" id="SM00342">
    <property type="entry name" value="HTH_ARAC"/>
    <property type="match status" value="1"/>
</dbReference>
<feature type="domain" description="HTH araC/xylS-type" evidence="5">
    <location>
        <begin position="447"/>
        <end position="559"/>
    </location>
</feature>
<evidence type="ECO:0000256" key="2">
    <source>
        <dbReference type="PROSITE-ProRule" id="PRU00339"/>
    </source>
</evidence>
<dbReference type="AlphaFoldDB" id="A0A552V410"/>
<dbReference type="InterPro" id="IPR011990">
    <property type="entry name" value="TPR-like_helical_dom_sf"/>
</dbReference>
<evidence type="ECO:0000256" key="1">
    <source>
        <dbReference type="ARBA" id="ARBA00023125"/>
    </source>
</evidence>
<dbReference type="InterPro" id="IPR018060">
    <property type="entry name" value="HTH_AraC"/>
</dbReference>
<evidence type="ECO:0000313" key="7">
    <source>
        <dbReference type="Proteomes" id="UP000320643"/>
    </source>
</evidence>
<keyword evidence="1" id="KW-0238">DNA-binding</keyword>
<dbReference type="PANTHER" id="PTHR43280">
    <property type="entry name" value="ARAC-FAMILY TRANSCRIPTIONAL REGULATOR"/>
    <property type="match status" value="1"/>
</dbReference>
<reference evidence="6 7" key="1">
    <citation type="submission" date="2019-07" db="EMBL/GenBank/DDBJ databases">
        <title>Flavobacterium sp. nov., isolated from glacier ice.</title>
        <authorList>
            <person name="Liu Q."/>
            <person name="Xin Y.-H."/>
        </authorList>
    </citation>
    <scope>NUCLEOTIDE SEQUENCE [LARGE SCALE GENOMIC DNA]</scope>
    <source>
        <strain evidence="6 7">ZT4R6</strain>
    </source>
</reference>
<dbReference type="Gene3D" id="1.25.40.10">
    <property type="entry name" value="Tetratricopeptide repeat domain"/>
    <property type="match status" value="2"/>
</dbReference>
<sequence>MIKSSAIYIFILLLFYNTLNAQENSEALQKRSYDYLQEKIDSFDADTTGLGAYQNALLAKAKKEHNYEKMAVAYENIAFSVSEDVSLQYADSIIIAAKRTHDKATIGSGYLTKGIIYYIKKQYKKALDHYIIANDYIANTNNAYLKHKVKYSIANIKFYLGFYDEAAILFKDCSDYFINESDLGYLNSMHSLSLCYNKLGKYSLCTATNNVALQKAKETGNKLSESYIYHSEGVNQFSLKDYTEAIKNINNSLPEIIKNEDFANETVGYFYLGKSYLALKDWDKALSYFKKVDKAFSEKNYIRPDLRENYEILINYYKQQEDTKLQLHYINKLIKADSILNINYKYLSGKIYKEYDTKALLTAKVNIEKQLAGKEHLSVILYIAIAILFVIVMVLLYRYYTNQQMYRMRFEELMHYRDEATTPQTPVVEDFETPEKNTESKKPDINPEVIAAILKQLEKFEAQKKFLQKDLTLVNLASAFNTNANYLSKVISYYRDKNYINYLNDLRIDYIINLLKTETKYRNYTIKALAAEAGFSTAQHFSKAFFTRTGIYPSYFVNELNKEYELT</sequence>
<keyword evidence="2" id="KW-0802">TPR repeat</keyword>
<keyword evidence="3" id="KW-0812">Transmembrane</keyword>
<comment type="caution">
    <text evidence="6">The sequence shown here is derived from an EMBL/GenBank/DDBJ whole genome shotgun (WGS) entry which is preliminary data.</text>
</comment>
<organism evidence="6 7">
    <name type="scientific">Flavobacterium zepuense</name>
    <dbReference type="NCBI Taxonomy" id="2593302"/>
    <lineage>
        <taxon>Bacteria</taxon>
        <taxon>Pseudomonadati</taxon>
        <taxon>Bacteroidota</taxon>
        <taxon>Flavobacteriia</taxon>
        <taxon>Flavobacteriales</taxon>
        <taxon>Flavobacteriaceae</taxon>
        <taxon>Flavobacterium</taxon>
    </lineage>
</organism>
<dbReference type="Gene3D" id="1.10.10.60">
    <property type="entry name" value="Homeodomain-like"/>
    <property type="match status" value="2"/>
</dbReference>
<dbReference type="GO" id="GO:0043565">
    <property type="term" value="F:sequence-specific DNA binding"/>
    <property type="evidence" value="ECO:0007669"/>
    <property type="project" value="InterPro"/>
</dbReference>
<feature type="transmembrane region" description="Helical" evidence="3">
    <location>
        <begin position="379"/>
        <end position="400"/>
    </location>
</feature>
<dbReference type="Proteomes" id="UP000320643">
    <property type="component" value="Unassembled WGS sequence"/>
</dbReference>
<dbReference type="EMBL" id="VJVZ01000004">
    <property type="protein sequence ID" value="TRW25188.1"/>
    <property type="molecule type" value="Genomic_DNA"/>
</dbReference>
<dbReference type="PROSITE" id="PS50005">
    <property type="entry name" value="TPR"/>
    <property type="match status" value="1"/>
</dbReference>
<keyword evidence="3" id="KW-0472">Membrane</keyword>
<evidence type="ECO:0000256" key="3">
    <source>
        <dbReference type="SAM" id="Phobius"/>
    </source>
</evidence>
<dbReference type="PROSITE" id="PS01124">
    <property type="entry name" value="HTH_ARAC_FAMILY_2"/>
    <property type="match status" value="1"/>
</dbReference>
<gene>
    <name evidence="6" type="ORF">FMM05_07735</name>
</gene>
<dbReference type="SUPFAM" id="SSF48452">
    <property type="entry name" value="TPR-like"/>
    <property type="match status" value="1"/>
</dbReference>
<name>A0A552V410_9FLAO</name>
<evidence type="ECO:0000313" key="6">
    <source>
        <dbReference type="EMBL" id="TRW25188.1"/>
    </source>
</evidence>
<evidence type="ECO:0000259" key="5">
    <source>
        <dbReference type="PROSITE" id="PS01124"/>
    </source>
</evidence>
<dbReference type="OrthoDB" id="5295174at2"/>
<dbReference type="Pfam" id="PF12833">
    <property type="entry name" value="HTH_18"/>
    <property type="match status" value="1"/>
</dbReference>
<keyword evidence="3" id="KW-1133">Transmembrane helix</keyword>
<keyword evidence="7" id="KW-1185">Reference proteome</keyword>
<keyword evidence="4" id="KW-0732">Signal</keyword>
<accession>A0A552V410</accession>
<dbReference type="InterPro" id="IPR019734">
    <property type="entry name" value="TPR_rpt"/>
</dbReference>
<feature type="repeat" description="TPR" evidence="2">
    <location>
        <begin position="266"/>
        <end position="299"/>
    </location>
</feature>
<feature type="chain" id="PRO_5021779046" evidence="4">
    <location>
        <begin position="22"/>
        <end position="567"/>
    </location>
</feature>
<evidence type="ECO:0000256" key="4">
    <source>
        <dbReference type="SAM" id="SignalP"/>
    </source>
</evidence>
<dbReference type="SMART" id="SM00028">
    <property type="entry name" value="TPR"/>
    <property type="match status" value="4"/>
</dbReference>